<dbReference type="GO" id="GO:0008661">
    <property type="term" value="F:1-deoxy-D-xylulose-5-phosphate synthase activity"/>
    <property type="evidence" value="ECO:0007669"/>
    <property type="project" value="UniProtKB-UniRule"/>
</dbReference>
<evidence type="ECO:0000256" key="7">
    <source>
        <dbReference type="ARBA" id="ARBA00022977"/>
    </source>
</evidence>
<dbReference type="Gene3D" id="3.40.50.920">
    <property type="match status" value="1"/>
</dbReference>
<reference evidence="12 13" key="1">
    <citation type="submission" date="2019-03" db="EMBL/GenBank/DDBJ databases">
        <title>Genomic Encyclopedia of Type Strains, Phase IV (KMG-IV): sequencing the most valuable type-strain genomes for metagenomic binning, comparative biology and taxonomic classification.</title>
        <authorList>
            <person name="Goeker M."/>
        </authorList>
    </citation>
    <scope>NUCLEOTIDE SEQUENCE [LARGE SCALE GENOMIC DNA]</scope>
    <source>
        <strain evidence="12 13">DSM 100451</strain>
    </source>
</reference>
<evidence type="ECO:0000313" key="13">
    <source>
        <dbReference type="Proteomes" id="UP000295184"/>
    </source>
</evidence>
<keyword evidence="4 10" id="KW-0808">Transferase</keyword>
<evidence type="ECO:0000256" key="8">
    <source>
        <dbReference type="ARBA" id="ARBA00023052"/>
    </source>
</evidence>
<dbReference type="CDD" id="cd02007">
    <property type="entry name" value="TPP_DXS"/>
    <property type="match status" value="1"/>
</dbReference>
<dbReference type="GO" id="GO:0000287">
    <property type="term" value="F:magnesium ion binding"/>
    <property type="evidence" value="ECO:0007669"/>
    <property type="project" value="UniProtKB-UniRule"/>
</dbReference>
<dbReference type="InterPro" id="IPR005475">
    <property type="entry name" value="Transketolase-like_Pyr-bd"/>
</dbReference>
<keyword evidence="8 10" id="KW-0786">Thiamine pyrophosphate</keyword>
<dbReference type="SUPFAM" id="SSF52922">
    <property type="entry name" value="TK C-terminal domain-like"/>
    <property type="match status" value="1"/>
</dbReference>
<dbReference type="GO" id="GO:0016114">
    <property type="term" value="P:terpenoid biosynthetic process"/>
    <property type="evidence" value="ECO:0007669"/>
    <property type="project" value="UniProtKB-UniRule"/>
</dbReference>
<dbReference type="Gene3D" id="3.40.50.970">
    <property type="match status" value="2"/>
</dbReference>
<evidence type="ECO:0000313" key="12">
    <source>
        <dbReference type="EMBL" id="TCL58751.1"/>
    </source>
</evidence>
<evidence type="ECO:0000259" key="11">
    <source>
        <dbReference type="SMART" id="SM00861"/>
    </source>
</evidence>
<dbReference type="HAMAP" id="MF_00315">
    <property type="entry name" value="DXP_synth"/>
    <property type="match status" value="1"/>
</dbReference>
<comment type="caution">
    <text evidence="12">The sequence shown here is derived from an EMBL/GenBank/DDBJ whole genome shotgun (WGS) entry which is preliminary data.</text>
</comment>
<dbReference type="GO" id="GO:0009228">
    <property type="term" value="P:thiamine biosynthetic process"/>
    <property type="evidence" value="ECO:0007669"/>
    <property type="project" value="UniProtKB-UniRule"/>
</dbReference>
<protein>
    <recommendedName>
        <fullName evidence="10">1-deoxy-D-xylulose-5-phosphate synthase</fullName>
        <ecNumber evidence="10">2.2.1.7</ecNumber>
    </recommendedName>
    <alternativeName>
        <fullName evidence="10">1-deoxyxylulose-5-phosphate synthase</fullName>
        <shortName evidence="10">DXP synthase</shortName>
        <shortName evidence="10">DXPS</shortName>
    </alternativeName>
</protein>
<organism evidence="12 13">
    <name type="scientific">Allofournierella massiliensis</name>
    <dbReference type="NCBI Taxonomy" id="1650663"/>
    <lineage>
        <taxon>Bacteria</taxon>
        <taxon>Bacillati</taxon>
        <taxon>Bacillota</taxon>
        <taxon>Clostridia</taxon>
        <taxon>Eubacteriales</taxon>
        <taxon>Oscillospiraceae</taxon>
        <taxon>Allofournierella</taxon>
    </lineage>
</organism>
<dbReference type="STRING" id="1650663.GCA_001486665_00469"/>
<dbReference type="GO" id="GO:0019288">
    <property type="term" value="P:isopentenyl diphosphate biosynthetic process, methylerythritol 4-phosphate pathway"/>
    <property type="evidence" value="ECO:0007669"/>
    <property type="project" value="TreeGrafter"/>
</dbReference>
<dbReference type="InterPro" id="IPR033248">
    <property type="entry name" value="Transketolase_C"/>
</dbReference>
<dbReference type="EMBL" id="SLUM01000007">
    <property type="protein sequence ID" value="TCL58751.1"/>
    <property type="molecule type" value="Genomic_DNA"/>
</dbReference>
<dbReference type="UniPathway" id="UPA00064">
    <property type="reaction ID" value="UER00091"/>
</dbReference>
<keyword evidence="5 10" id="KW-0479">Metal-binding</keyword>
<evidence type="ECO:0000256" key="1">
    <source>
        <dbReference type="ARBA" id="ARBA00004980"/>
    </source>
</evidence>
<keyword evidence="7 10" id="KW-0784">Thiamine biosynthesis</keyword>
<evidence type="ECO:0000256" key="2">
    <source>
        <dbReference type="ARBA" id="ARBA00011081"/>
    </source>
</evidence>
<evidence type="ECO:0000256" key="9">
    <source>
        <dbReference type="ARBA" id="ARBA00023229"/>
    </source>
</evidence>
<evidence type="ECO:0000256" key="10">
    <source>
        <dbReference type="HAMAP-Rule" id="MF_00315"/>
    </source>
</evidence>
<dbReference type="CDD" id="cd07033">
    <property type="entry name" value="TPP_PYR_DXS_TK_like"/>
    <property type="match status" value="1"/>
</dbReference>
<name>A0A4R1R0F1_9FIRM</name>
<comment type="catalytic activity">
    <reaction evidence="10">
        <text>D-glyceraldehyde 3-phosphate + pyruvate + H(+) = 1-deoxy-D-xylulose 5-phosphate + CO2</text>
        <dbReference type="Rhea" id="RHEA:12605"/>
        <dbReference type="ChEBI" id="CHEBI:15361"/>
        <dbReference type="ChEBI" id="CHEBI:15378"/>
        <dbReference type="ChEBI" id="CHEBI:16526"/>
        <dbReference type="ChEBI" id="CHEBI:57792"/>
        <dbReference type="ChEBI" id="CHEBI:59776"/>
        <dbReference type="EC" id="2.2.1.7"/>
    </reaction>
</comment>
<dbReference type="AlphaFoldDB" id="A0A4R1R0F1"/>
<gene>
    <name evidence="10" type="primary">dxs</name>
    <name evidence="12" type="ORF">EDD77_107113</name>
</gene>
<evidence type="ECO:0000256" key="5">
    <source>
        <dbReference type="ARBA" id="ARBA00022723"/>
    </source>
</evidence>
<dbReference type="SMART" id="SM00861">
    <property type="entry name" value="Transket_pyr"/>
    <property type="match status" value="1"/>
</dbReference>
<evidence type="ECO:0000256" key="4">
    <source>
        <dbReference type="ARBA" id="ARBA00022679"/>
    </source>
</evidence>
<feature type="binding site" evidence="10">
    <location>
        <position position="367"/>
    </location>
    <ligand>
        <name>thiamine diphosphate</name>
        <dbReference type="ChEBI" id="CHEBI:58937"/>
    </ligand>
</feature>
<dbReference type="InterPro" id="IPR029061">
    <property type="entry name" value="THDP-binding"/>
</dbReference>
<comment type="subunit">
    <text evidence="3 10">Homodimer.</text>
</comment>
<feature type="binding site" evidence="10">
    <location>
        <begin position="148"/>
        <end position="149"/>
    </location>
    <ligand>
        <name>thiamine diphosphate</name>
        <dbReference type="ChEBI" id="CHEBI:58937"/>
    </ligand>
</feature>
<dbReference type="OrthoDB" id="9803371at2"/>
<dbReference type="InterPro" id="IPR020826">
    <property type="entry name" value="Transketolase_BS"/>
</dbReference>
<evidence type="ECO:0000256" key="3">
    <source>
        <dbReference type="ARBA" id="ARBA00011738"/>
    </source>
</evidence>
<feature type="domain" description="Transketolase-like pyrimidine-binding" evidence="11">
    <location>
        <begin position="316"/>
        <end position="479"/>
    </location>
</feature>
<keyword evidence="9 10" id="KW-0414">Isoprene biosynthesis</keyword>
<dbReference type="RefSeq" id="WP_058962982.1">
    <property type="nucleotide sequence ID" value="NZ_CABKVM010000012.1"/>
</dbReference>
<dbReference type="NCBIfam" id="TIGR00204">
    <property type="entry name" value="dxs"/>
    <property type="match status" value="1"/>
</dbReference>
<feature type="binding site" evidence="10">
    <location>
        <position position="175"/>
    </location>
    <ligand>
        <name>Mg(2+)</name>
        <dbReference type="ChEBI" id="CHEBI:18420"/>
    </ligand>
</feature>
<dbReference type="NCBIfam" id="NF003933">
    <property type="entry name" value="PRK05444.2-2"/>
    <property type="match status" value="1"/>
</dbReference>
<dbReference type="GO" id="GO:0005829">
    <property type="term" value="C:cytosol"/>
    <property type="evidence" value="ECO:0007669"/>
    <property type="project" value="TreeGrafter"/>
</dbReference>
<dbReference type="InterPro" id="IPR005477">
    <property type="entry name" value="Dxylulose-5-P_synthase"/>
</dbReference>
<accession>A0A4R1R0F1</accession>
<keyword evidence="6 10" id="KW-0460">Magnesium</keyword>
<evidence type="ECO:0000256" key="6">
    <source>
        <dbReference type="ARBA" id="ARBA00022842"/>
    </source>
</evidence>
<comment type="cofactor">
    <cofactor evidence="10">
        <name>Mg(2+)</name>
        <dbReference type="ChEBI" id="CHEBI:18420"/>
    </cofactor>
    <text evidence="10">Binds 1 Mg(2+) ion per subunit.</text>
</comment>
<dbReference type="PROSITE" id="PS00801">
    <property type="entry name" value="TRANSKETOLASE_1"/>
    <property type="match status" value="1"/>
</dbReference>
<dbReference type="GO" id="GO:0030976">
    <property type="term" value="F:thiamine pyrophosphate binding"/>
    <property type="evidence" value="ECO:0007669"/>
    <property type="project" value="UniProtKB-UniRule"/>
</dbReference>
<comment type="similarity">
    <text evidence="2 10">Belongs to the transketolase family. DXPS subfamily.</text>
</comment>
<feature type="binding site" evidence="10">
    <location>
        <position position="147"/>
    </location>
    <ligand>
        <name>Mg(2+)</name>
        <dbReference type="ChEBI" id="CHEBI:18420"/>
    </ligand>
</feature>
<proteinExistence type="inferred from homology"/>
<dbReference type="PANTHER" id="PTHR43322">
    <property type="entry name" value="1-D-DEOXYXYLULOSE 5-PHOSPHATE SYNTHASE-RELATED"/>
    <property type="match status" value="1"/>
</dbReference>
<comment type="caution">
    <text evidence="10">Lacks conserved residue(s) required for the propagation of feature annotation.</text>
</comment>
<feature type="binding site" evidence="10">
    <location>
        <position position="75"/>
    </location>
    <ligand>
        <name>thiamine diphosphate</name>
        <dbReference type="ChEBI" id="CHEBI:58937"/>
    </ligand>
</feature>
<comment type="function">
    <text evidence="10">Catalyzes the acyloin condensation reaction between C atoms 2 and 3 of pyruvate and glyceraldehyde 3-phosphate to yield 1-deoxy-D-xylulose-5-phosphate (DXP).</text>
</comment>
<dbReference type="Pfam" id="PF02780">
    <property type="entry name" value="Transketolase_C"/>
    <property type="match status" value="1"/>
</dbReference>
<dbReference type="PANTHER" id="PTHR43322:SF5">
    <property type="entry name" value="1-DEOXY-D-XYLULOSE-5-PHOSPHATE SYNTHASE, CHLOROPLASTIC"/>
    <property type="match status" value="1"/>
</dbReference>
<dbReference type="Pfam" id="PF13292">
    <property type="entry name" value="DXP_synthase_N"/>
    <property type="match status" value="1"/>
</dbReference>
<dbReference type="PROSITE" id="PS00802">
    <property type="entry name" value="TRANSKETOLASE_2"/>
    <property type="match status" value="1"/>
</dbReference>
<feature type="binding site" evidence="10">
    <location>
        <position position="175"/>
    </location>
    <ligand>
        <name>thiamine diphosphate</name>
        <dbReference type="ChEBI" id="CHEBI:58937"/>
    </ligand>
</feature>
<feature type="binding site" evidence="10">
    <location>
        <position position="286"/>
    </location>
    <ligand>
        <name>thiamine diphosphate</name>
        <dbReference type="ChEBI" id="CHEBI:58937"/>
    </ligand>
</feature>
<dbReference type="Proteomes" id="UP000295184">
    <property type="component" value="Unassembled WGS sequence"/>
</dbReference>
<comment type="cofactor">
    <cofactor evidence="10">
        <name>thiamine diphosphate</name>
        <dbReference type="ChEBI" id="CHEBI:58937"/>
    </cofactor>
    <text evidence="10">Binds 1 thiamine pyrophosphate per subunit.</text>
</comment>
<dbReference type="EC" id="2.2.1.7" evidence="10"/>
<sequence>MAYSLLERINSPQDLKQLPAGQLAPLCEEIRAFLIESVSKTGGHLSSNLGTIELTVAMHRAFTTPSDKIVFDVGHQCYTHKLLTGRRQQFDVLRKLNGLSGFPSPRESEHDAFIAGHGNTAISVAIGMARAKKLKNEPGKVIALVGDGAFTGGMVYEGVNNIDTLNNLIVVLNDNKMSISKNVGSLSRYLTVLRTNPEYNRAKANTESILSAIPLVGAPLVRALQGGKALLRRGLYHSTMFEEMGFQYLGPVDGHDVIKLTELFRNLHHQTAPVFVHAVTVKGKGFKPAEENPGEFHGVSSFDPSHALDPDVAPAASFSTCFGQHLETLSESRTNVCAITAAMKYGTGLQYFYRHFPERFFDVGMAEQHAVTFAAGLASQGMLPVVAIYSTFLQRAYDQMIHDVCLMDLDVVFAVDRAGLVPGDGETHQGIYDPAFFRQIGIPVYSPCNYAELTYWLEQLLDQGHGPRAIRYARGGEPELLSALGCSKQPYDVYASESPAKTAIVTYGTLTAEVLKAAELLRQQGVSVDVYKLVQINPLPDGLCEELTRYDHILFAEECIENGGIGGSLGAALSEYRWPGHLTLRGVRSGRAIPHASVAELREVLGLDAVSLANAIERD</sequence>
<dbReference type="Pfam" id="PF02779">
    <property type="entry name" value="Transket_pyr"/>
    <property type="match status" value="1"/>
</dbReference>
<dbReference type="InterPro" id="IPR009014">
    <property type="entry name" value="Transketo_C/PFOR_II"/>
</dbReference>
<dbReference type="InterPro" id="IPR049557">
    <property type="entry name" value="Transketolase_CS"/>
</dbReference>
<comment type="pathway">
    <text evidence="1 10">Metabolic intermediate biosynthesis; 1-deoxy-D-xylulose 5-phosphate biosynthesis; 1-deoxy-D-xylulose 5-phosphate from D-glyceraldehyde 3-phosphate and pyruvate: step 1/1.</text>
</comment>
<dbReference type="SUPFAM" id="SSF52518">
    <property type="entry name" value="Thiamin diphosphate-binding fold (THDP-binding)"/>
    <property type="match status" value="1"/>
</dbReference>